<dbReference type="FunFam" id="3.40.50.300:FF:000522">
    <property type="entry name" value="Gluconokinase"/>
    <property type="match status" value="1"/>
</dbReference>
<dbReference type="InterPro" id="IPR006001">
    <property type="entry name" value="Therm_gnt_kin"/>
</dbReference>
<evidence type="ECO:0000256" key="10">
    <source>
        <dbReference type="RuleBase" id="RU363066"/>
    </source>
</evidence>
<dbReference type="PRINTS" id="PR01100">
    <property type="entry name" value="SHIKIMTKNASE"/>
</dbReference>
<proteinExistence type="inferred from homology"/>
<evidence type="ECO:0000313" key="12">
    <source>
        <dbReference type="Proteomes" id="UP000294887"/>
    </source>
</evidence>
<dbReference type="GO" id="GO:0019521">
    <property type="term" value="P:D-gluconate metabolic process"/>
    <property type="evidence" value="ECO:0007669"/>
    <property type="project" value="UniProtKB-KW"/>
</dbReference>
<dbReference type="CDD" id="cd02021">
    <property type="entry name" value="GntK"/>
    <property type="match status" value="1"/>
</dbReference>
<evidence type="ECO:0000256" key="1">
    <source>
        <dbReference type="ARBA" id="ARBA00004761"/>
    </source>
</evidence>
<keyword evidence="4 10" id="KW-0808">Transferase</keyword>
<comment type="similarity">
    <text evidence="2 10">Belongs to the gluconokinase GntK/GntV family.</text>
</comment>
<evidence type="ECO:0000256" key="9">
    <source>
        <dbReference type="ARBA" id="ARBA00048090"/>
    </source>
</evidence>
<evidence type="ECO:0000256" key="5">
    <source>
        <dbReference type="ARBA" id="ARBA00022741"/>
    </source>
</evidence>
<organism evidence="11 12">
    <name type="scientific">Cocleimonas flava</name>
    <dbReference type="NCBI Taxonomy" id="634765"/>
    <lineage>
        <taxon>Bacteria</taxon>
        <taxon>Pseudomonadati</taxon>
        <taxon>Pseudomonadota</taxon>
        <taxon>Gammaproteobacteria</taxon>
        <taxon>Thiotrichales</taxon>
        <taxon>Thiotrichaceae</taxon>
        <taxon>Cocleimonas</taxon>
    </lineage>
</organism>
<keyword evidence="6 10" id="KW-0418">Kinase</keyword>
<dbReference type="NCBIfam" id="TIGR01313">
    <property type="entry name" value="therm_gnt_kin"/>
    <property type="match status" value="1"/>
</dbReference>
<dbReference type="AlphaFoldDB" id="A0A4R1F132"/>
<name>A0A4R1F132_9GAMM</name>
<dbReference type="GO" id="GO:0005737">
    <property type="term" value="C:cytoplasm"/>
    <property type="evidence" value="ECO:0007669"/>
    <property type="project" value="TreeGrafter"/>
</dbReference>
<dbReference type="InterPro" id="IPR031322">
    <property type="entry name" value="Shikimate/glucono_kinase"/>
</dbReference>
<keyword evidence="12" id="KW-1185">Reference proteome</keyword>
<evidence type="ECO:0000256" key="8">
    <source>
        <dbReference type="ARBA" id="ARBA00023064"/>
    </source>
</evidence>
<dbReference type="Gene3D" id="3.40.50.300">
    <property type="entry name" value="P-loop containing nucleotide triphosphate hydrolases"/>
    <property type="match status" value="1"/>
</dbReference>
<dbReference type="PANTHER" id="PTHR43442:SF3">
    <property type="entry name" value="GLUCONOKINASE-RELATED"/>
    <property type="match status" value="1"/>
</dbReference>
<evidence type="ECO:0000256" key="7">
    <source>
        <dbReference type="ARBA" id="ARBA00022840"/>
    </source>
</evidence>
<accession>A0A4R1F132</accession>
<sequence length="188" mass="20623">MNNATAYLNNIPVIVVMGVSGCGKSTIGKALSSELGLPFLEGDDFHPPANIEKMSNAIGLTDDDRWPWLDALGAAIHEKCNAEKDKNKVVPNGVIVSCSALKHNYRQRLLNASGEQILFVYLDGSCDTLLSRMQSRTEHYMPASLLDSQLETLEKPTNDELAITVSIEQSVDKIVDEILDKINHEAID</sequence>
<dbReference type="RefSeq" id="WP_207907113.1">
    <property type="nucleotide sequence ID" value="NZ_BAAAFU010000001.1"/>
</dbReference>
<dbReference type="Pfam" id="PF01202">
    <property type="entry name" value="SKI"/>
    <property type="match status" value="1"/>
</dbReference>
<dbReference type="InterPro" id="IPR027417">
    <property type="entry name" value="P-loop_NTPase"/>
</dbReference>
<dbReference type="GO" id="GO:0005524">
    <property type="term" value="F:ATP binding"/>
    <property type="evidence" value="ECO:0007669"/>
    <property type="project" value="UniProtKB-KW"/>
</dbReference>
<reference evidence="11 12" key="1">
    <citation type="submission" date="2019-03" db="EMBL/GenBank/DDBJ databases">
        <title>Genomic Encyclopedia of Type Strains, Phase IV (KMG-IV): sequencing the most valuable type-strain genomes for metagenomic binning, comparative biology and taxonomic classification.</title>
        <authorList>
            <person name="Goeker M."/>
        </authorList>
    </citation>
    <scope>NUCLEOTIDE SEQUENCE [LARGE SCALE GENOMIC DNA]</scope>
    <source>
        <strain evidence="11 12">DSM 24830</strain>
    </source>
</reference>
<evidence type="ECO:0000313" key="11">
    <source>
        <dbReference type="EMBL" id="TCJ85198.1"/>
    </source>
</evidence>
<dbReference type="EMBL" id="SMFQ01000004">
    <property type="protein sequence ID" value="TCJ85198.1"/>
    <property type="molecule type" value="Genomic_DNA"/>
</dbReference>
<keyword evidence="7 10" id="KW-0067">ATP-binding</keyword>
<comment type="catalytic activity">
    <reaction evidence="9 10">
        <text>D-gluconate + ATP = 6-phospho-D-gluconate + ADP + H(+)</text>
        <dbReference type="Rhea" id="RHEA:19433"/>
        <dbReference type="ChEBI" id="CHEBI:15378"/>
        <dbReference type="ChEBI" id="CHEBI:18391"/>
        <dbReference type="ChEBI" id="CHEBI:30616"/>
        <dbReference type="ChEBI" id="CHEBI:58759"/>
        <dbReference type="ChEBI" id="CHEBI:456216"/>
        <dbReference type="EC" id="2.7.1.12"/>
    </reaction>
</comment>
<keyword evidence="5 10" id="KW-0547">Nucleotide-binding</keyword>
<gene>
    <name evidence="11" type="ORF">EV695_3165</name>
</gene>
<evidence type="ECO:0000256" key="2">
    <source>
        <dbReference type="ARBA" id="ARBA00008420"/>
    </source>
</evidence>
<dbReference type="GO" id="GO:0046316">
    <property type="term" value="F:gluconokinase activity"/>
    <property type="evidence" value="ECO:0007669"/>
    <property type="project" value="UniProtKB-EC"/>
</dbReference>
<keyword evidence="8" id="KW-0311">Gluconate utilization</keyword>
<dbReference type="Proteomes" id="UP000294887">
    <property type="component" value="Unassembled WGS sequence"/>
</dbReference>
<dbReference type="PANTHER" id="PTHR43442">
    <property type="entry name" value="GLUCONOKINASE-RELATED"/>
    <property type="match status" value="1"/>
</dbReference>
<comment type="pathway">
    <text evidence="1">Carbohydrate acid metabolism.</text>
</comment>
<dbReference type="EC" id="2.7.1.12" evidence="3 10"/>
<evidence type="ECO:0000256" key="3">
    <source>
        <dbReference type="ARBA" id="ARBA00012054"/>
    </source>
</evidence>
<evidence type="ECO:0000256" key="6">
    <source>
        <dbReference type="ARBA" id="ARBA00022777"/>
    </source>
</evidence>
<protein>
    <recommendedName>
        <fullName evidence="3 10">Gluconokinase</fullName>
        <ecNumber evidence="3 10">2.7.1.12</ecNumber>
    </recommendedName>
</protein>
<comment type="caution">
    <text evidence="11">The sequence shown here is derived from an EMBL/GenBank/DDBJ whole genome shotgun (WGS) entry which is preliminary data.</text>
</comment>
<dbReference type="SUPFAM" id="SSF52540">
    <property type="entry name" value="P-loop containing nucleoside triphosphate hydrolases"/>
    <property type="match status" value="1"/>
</dbReference>
<evidence type="ECO:0000256" key="4">
    <source>
        <dbReference type="ARBA" id="ARBA00022679"/>
    </source>
</evidence>